<name>A0A9W5TWW4_9BACI</name>
<keyword evidence="1" id="KW-0472">Membrane</keyword>
<evidence type="ECO:0000313" key="3">
    <source>
        <dbReference type="Proteomes" id="UP000621492"/>
    </source>
</evidence>
<keyword evidence="1" id="KW-1133">Transmembrane helix</keyword>
<evidence type="ECO:0000313" key="2">
    <source>
        <dbReference type="EMBL" id="GGB38086.1"/>
    </source>
</evidence>
<dbReference type="AlphaFoldDB" id="A0A9W5TWW4"/>
<reference evidence="2" key="1">
    <citation type="journal article" date="2014" name="Int. J. Syst. Evol. Microbiol.">
        <title>Complete genome sequence of Corynebacterium casei LMG S-19264T (=DSM 44701T), isolated from a smear-ripened cheese.</title>
        <authorList>
            <consortium name="US DOE Joint Genome Institute (JGI-PGF)"/>
            <person name="Walter F."/>
            <person name="Albersmeier A."/>
            <person name="Kalinowski J."/>
            <person name="Ruckert C."/>
        </authorList>
    </citation>
    <scope>NUCLEOTIDE SEQUENCE</scope>
    <source>
        <strain evidence="2">CGMCC 1.15454</strain>
    </source>
</reference>
<protein>
    <submittedName>
        <fullName evidence="2">Uncharacterized protein</fullName>
    </submittedName>
</protein>
<keyword evidence="3" id="KW-1185">Reference proteome</keyword>
<proteinExistence type="predicted"/>
<feature type="transmembrane region" description="Helical" evidence="1">
    <location>
        <begin position="12"/>
        <end position="31"/>
    </location>
</feature>
<keyword evidence="1" id="KW-0812">Transmembrane</keyword>
<accession>A0A9W5TWW4</accession>
<dbReference type="EMBL" id="BMJD01000008">
    <property type="protein sequence ID" value="GGB38086.1"/>
    <property type="molecule type" value="Genomic_DNA"/>
</dbReference>
<dbReference type="Proteomes" id="UP000621492">
    <property type="component" value="Unassembled WGS sequence"/>
</dbReference>
<reference evidence="2" key="2">
    <citation type="submission" date="2020-09" db="EMBL/GenBank/DDBJ databases">
        <authorList>
            <person name="Sun Q."/>
            <person name="Zhou Y."/>
        </authorList>
    </citation>
    <scope>NUCLEOTIDE SEQUENCE</scope>
    <source>
        <strain evidence="2">CGMCC 1.15454</strain>
    </source>
</reference>
<comment type="caution">
    <text evidence="2">The sequence shown here is derived from an EMBL/GenBank/DDBJ whole genome shotgun (WGS) entry which is preliminary data.</text>
</comment>
<evidence type="ECO:0000256" key="1">
    <source>
        <dbReference type="SAM" id="Phobius"/>
    </source>
</evidence>
<sequence length="49" mass="5545">MKKVFNGVCKFFVANAAVVITIILLPVFLVTDDVSLFDQIMDYLFNDES</sequence>
<organism evidence="2 3">
    <name type="scientific">Lentibacillus populi</name>
    <dbReference type="NCBI Taxonomy" id="1827502"/>
    <lineage>
        <taxon>Bacteria</taxon>
        <taxon>Bacillati</taxon>
        <taxon>Bacillota</taxon>
        <taxon>Bacilli</taxon>
        <taxon>Bacillales</taxon>
        <taxon>Bacillaceae</taxon>
        <taxon>Lentibacillus</taxon>
    </lineage>
</organism>
<dbReference type="RefSeq" id="WP_155554977.1">
    <property type="nucleotide sequence ID" value="NZ_BMJD01000008.1"/>
</dbReference>
<gene>
    <name evidence="2" type="ORF">GCM10011409_14430</name>
</gene>